<dbReference type="SUPFAM" id="SSF50998">
    <property type="entry name" value="Quinoprotein alcohol dehydrogenase-like"/>
    <property type="match status" value="1"/>
</dbReference>
<dbReference type="Gene3D" id="2.130.10.10">
    <property type="entry name" value="YVTN repeat-like/Quinoprotein amine dehydrogenase"/>
    <property type="match status" value="3"/>
</dbReference>
<feature type="repeat" description="WD" evidence="3">
    <location>
        <begin position="335"/>
        <end position="377"/>
    </location>
</feature>
<sequence length="1225" mass="131281">MEPVRQLRLLAAGCQPWNPNLCVAAGPWFAYAATQSVYVYRESRGRRGVWRLDSILTGHSKLISCLDWLPGGLLATAGGDRQLCAWSVAEQRVVARAALPAPARLVAWSPHDADQLVVSGARGPLLVWRCLDSDSPAPLRADSSSPFAAEVQQLAWHPRCRKLAVGHRNGTVSLVPTDGGRVRRHVPLPEPHAERDQPVTALAWDPLSEDYLLLCQQQTGLLLVDTAQFTAIMAFERPSTGGDCHLAWFTNAPGVFLAADTESGVLSVYSAGAAAPLQRTAVKASGFHGARLLAGEGGAPAGGNGAPPGRLLAVFGDGGVGVLCLTSRRWEFLQESGHTETIFDAQFQPGHQERLATGSFDGTIKVWSARSLQPVDEHRASTIVYAVSWAPADLDCLAAATSTEGVLVWSLQKHRVVKQFREHGSDCVYSVSWNGVDSRRLASAGGDGTCVVRQLDGTLLHTYRHPAGVYGCAWRDAARLATGCKDGAVRVFDVTRNQSAPLLVLKGHVERAFQVRWNPVLEHVLASGSDDGTVRVWDTDSSECLRVLSGHHSHVRGLAWCPALAHVLVSGSWDYTIRVWDARAGRCLHVIKEHAADVYGLSLHPARPLLLVSCSRDSTVRLWDLAPLFSRLHCRALVTDRAAEVLADPAEASSLLSPHQEPLLAGEPAALLRGRWSSAADRLRLVGALFTPDPDAQNLWDLVSVQLGETDPAKLSAEYSDGVVHQRHLVAALTSRAARLERAPPAERLSTGGGAAAARRAAADLYLRCGELRRHCDTLLELGEWERALALAPGVSLDYWRRLAERRAAQLLAEDSDGLVALSLAAGRPQLTAELHRRRGEPLAVLEAAMVQATRGGPPSQPAEDDAPASPERGPPPAQADNRAELLEAAEQASEWHLSRGRPVLAACCHLAVDDVPGCVRALVRGHLRELAVLLYRLLAGAAGPAPPPQSAELTEALTGLARRCHADGDWPTGVALLQLVQDPAERQHGLRELAIAATGDEARAEQALRLAGFGSAAECRARAQSRAEAGGAEDEEQVTLLLLSGQLETALALALTLLDSRLLSEDAEDQQSALRLAQLCAAVPRRHAGRLSGFLPSLCALAGFAGGRAALRRGHHSVAELMLRHTAAGLPLVSQRAPRLTLQHVHTLLEEARAAGGDRGAVRVPGCQLPGHGRLLRCYLTGQVIRGPVYRLEDGESALSAGLAVMWAAVNRYSPLRTGAQMYP</sequence>
<dbReference type="SUPFAM" id="SSF50978">
    <property type="entry name" value="WD40 repeat-like"/>
    <property type="match status" value="1"/>
</dbReference>
<name>A0A6A4X8J8_AMPAM</name>
<protein>
    <submittedName>
        <fullName evidence="5">WD repeat-containing protein 17</fullName>
    </submittedName>
</protein>
<feature type="repeat" description="WD" evidence="3">
    <location>
        <begin position="56"/>
        <end position="96"/>
    </location>
</feature>
<evidence type="ECO:0000256" key="1">
    <source>
        <dbReference type="ARBA" id="ARBA00022574"/>
    </source>
</evidence>
<dbReference type="PANTHER" id="PTHR44464:SF1">
    <property type="entry name" value="WD REPEAT-CONTAINING PROTEIN 17"/>
    <property type="match status" value="1"/>
</dbReference>
<dbReference type="Proteomes" id="UP000440578">
    <property type="component" value="Unassembled WGS sequence"/>
</dbReference>
<dbReference type="PROSITE" id="PS50082">
    <property type="entry name" value="WD_REPEATS_2"/>
    <property type="match status" value="5"/>
</dbReference>
<evidence type="ECO:0000256" key="2">
    <source>
        <dbReference type="ARBA" id="ARBA00022737"/>
    </source>
</evidence>
<dbReference type="AlphaFoldDB" id="A0A6A4X8J8"/>
<dbReference type="InterPro" id="IPR001680">
    <property type="entry name" value="WD40_rpt"/>
</dbReference>
<gene>
    <name evidence="5" type="primary">WDR17_1</name>
    <name evidence="5" type="ORF">FJT64_001928</name>
</gene>
<dbReference type="Pfam" id="PF00400">
    <property type="entry name" value="WD40"/>
    <property type="match status" value="7"/>
</dbReference>
<feature type="repeat" description="WD" evidence="3">
    <location>
        <begin position="591"/>
        <end position="625"/>
    </location>
</feature>
<evidence type="ECO:0000313" key="6">
    <source>
        <dbReference type="Proteomes" id="UP000440578"/>
    </source>
</evidence>
<evidence type="ECO:0000313" key="5">
    <source>
        <dbReference type="EMBL" id="KAF0310731.1"/>
    </source>
</evidence>
<dbReference type="InterPro" id="IPR011047">
    <property type="entry name" value="Quinoprotein_ADH-like_sf"/>
</dbReference>
<dbReference type="InterPro" id="IPR020472">
    <property type="entry name" value="WD40_PAC1"/>
</dbReference>
<feature type="repeat" description="WD" evidence="3">
    <location>
        <begin position="548"/>
        <end position="590"/>
    </location>
</feature>
<organism evidence="5 6">
    <name type="scientific">Amphibalanus amphitrite</name>
    <name type="common">Striped barnacle</name>
    <name type="synonym">Balanus amphitrite</name>
    <dbReference type="NCBI Taxonomy" id="1232801"/>
    <lineage>
        <taxon>Eukaryota</taxon>
        <taxon>Metazoa</taxon>
        <taxon>Ecdysozoa</taxon>
        <taxon>Arthropoda</taxon>
        <taxon>Crustacea</taxon>
        <taxon>Multicrustacea</taxon>
        <taxon>Cirripedia</taxon>
        <taxon>Thoracica</taxon>
        <taxon>Thoracicalcarea</taxon>
        <taxon>Balanomorpha</taxon>
        <taxon>Balanoidea</taxon>
        <taxon>Balanidae</taxon>
        <taxon>Amphibalaninae</taxon>
        <taxon>Amphibalanus</taxon>
    </lineage>
</organism>
<dbReference type="EMBL" id="VIIS01000292">
    <property type="protein sequence ID" value="KAF0310731.1"/>
    <property type="molecule type" value="Genomic_DNA"/>
</dbReference>
<accession>A0A6A4X8J8</accession>
<dbReference type="InterPro" id="IPR015943">
    <property type="entry name" value="WD40/YVTN_repeat-like_dom_sf"/>
</dbReference>
<feature type="repeat" description="WD" evidence="3">
    <location>
        <begin position="505"/>
        <end position="547"/>
    </location>
</feature>
<evidence type="ECO:0000256" key="4">
    <source>
        <dbReference type="SAM" id="MobiDB-lite"/>
    </source>
</evidence>
<evidence type="ECO:0000256" key="3">
    <source>
        <dbReference type="PROSITE-ProRule" id="PRU00221"/>
    </source>
</evidence>
<keyword evidence="6" id="KW-1185">Reference proteome</keyword>
<reference evidence="5 6" key="1">
    <citation type="submission" date="2019-07" db="EMBL/GenBank/DDBJ databases">
        <title>Draft genome assembly of a fouling barnacle, Amphibalanus amphitrite (Darwin, 1854): The first reference genome for Thecostraca.</title>
        <authorList>
            <person name="Kim W."/>
        </authorList>
    </citation>
    <scope>NUCLEOTIDE SEQUENCE [LARGE SCALE GENOMIC DNA]</scope>
    <source>
        <strain evidence="5">SNU_AA5</strain>
        <tissue evidence="5">Soma without cirri and trophi</tissue>
    </source>
</reference>
<proteinExistence type="predicted"/>
<feature type="region of interest" description="Disordered" evidence="4">
    <location>
        <begin position="853"/>
        <end position="880"/>
    </location>
</feature>
<dbReference type="PROSITE" id="PS50294">
    <property type="entry name" value="WD_REPEATS_REGION"/>
    <property type="match status" value="4"/>
</dbReference>
<keyword evidence="1 3" id="KW-0853">WD repeat</keyword>
<dbReference type="InterPro" id="IPR036322">
    <property type="entry name" value="WD40_repeat_dom_sf"/>
</dbReference>
<dbReference type="SMART" id="SM00320">
    <property type="entry name" value="WD40"/>
    <property type="match status" value="9"/>
</dbReference>
<dbReference type="OrthoDB" id="427795at2759"/>
<keyword evidence="2" id="KW-0677">Repeat</keyword>
<dbReference type="InterPro" id="IPR019775">
    <property type="entry name" value="WD40_repeat_CS"/>
</dbReference>
<dbReference type="CDD" id="cd00200">
    <property type="entry name" value="WD40"/>
    <property type="match status" value="1"/>
</dbReference>
<dbReference type="PANTHER" id="PTHR44464">
    <property type="entry name" value="WD REPEAT-CONTAINING PROTEIN 17"/>
    <property type="match status" value="1"/>
</dbReference>
<dbReference type="PROSITE" id="PS00678">
    <property type="entry name" value="WD_REPEATS_1"/>
    <property type="match status" value="3"/>
</dbReference>
<comment type="caution">
    <text evidence="5">The sequence shown here is derived from an EMBL/GenBank/DDBJ whole genome shotgun (WGS) entry which is preliminary data.</text>
</comment>
<dbReference type="PRINTS" id="PR00320">
    <property type="entry name" value="GPROTEINBRPT"/>
</dbReference>